<reference evidence="5" key="1">
    <citation type="submission" date="2017-04" db="EMBL/GenBank/DDBJ databases">
        <authorList>
            <person name="Bumgarner R.E."/>
            <person name="Fredricks D.N."/>
            <person name="Srinivasan S."/>
        </authorList>
    </citation>
    <scope>NUCLEOTIDE SEQUENCE [LARGE SCALE GENOMIC DNA]</scope>
    <source>
        <strain evidence="5">KA00405</strain>
    </source>
</reference>
<dbReference type="Proteomes" id="UP000236394">
    <property type="component" value="Unassembled WGS sequence"/>
</dbReference>
<evidence type="ECO:0000256" key="1">
    <source>
        <dbReference type="ARBA" id="ARBA00022603"/>
    </source>
</evidence>
<dbReference type="InterPro" id="IPR041698">
    <property type="entry name" value="Methyltransf_25"/>
</dbReference>
<dbReference type="Gene3D" id="3.40.50.150">
    <property type="entry name" value="Vaccinia Virus protein VP39"/>
    <property type="match status" value="1"/>
</dbReference>
<sequence length="209" mass="24115">MLNNKGFDLWADNYDESVAIYDRDESYPFAGYKKILNEIYNRILNASYKSVLDIGFGTGTLISSLYERGLKIYGQDFSKRMLEIAQEKMPEAELFEGDFSKGLAVPLLENKYDVIIAAYSLHHLTDSEKVILLKRLFGLLNKGGVIYIADVAFETRDEHDKCMKEVGDEWDNDEIYFVIDEFSSYFPRTKFEKFSKCAGLITLKNTFCF</sequence>
<dbReference type="CDD" id="cd02440">
    <property type="entry name" value="AdoMet_MTases"/>
    <property type="match status" value="1"/>
</dbReference>
<dbReference type="AlphaFoldDB" id="A0A2J8B122"/>
<accession>A0A2J8B122</accession>
<dbReference type="PANTHER" id="PTHR43861:SF1">
    <property type="entry name" value="TRANS-ACONITATE 2-METHYLTRANSFERASE"/>
    <property type="match status" value="1"/>
</dbReference>
<keyword evidence="1 4" id="KW-0489">Methyltransferase</keyword>
<dbReference type="GO" id="GO:0032259">
    <property type="term" value="P:methylation"/>
    <property type="evidence" value="ECO:0007669"/>
    <property type="project" value="UniProtKB-KW"/>
</dbReference>
<dbReference type="PANTHER" id="PTHR43861">
    <property type="entry name" value="TRANS-ACONITATE 2-METHYLTRANSFERASE-RELATED"/>
    <property type="match status" value="1"/>
</dbReference>
<name>A0A2J8B122_9FIRM</name>
<feature type="domain" description="Methyltransferase" evidence="3">
    <location>
        <begin position="51"/>
        <end position="144"/>
    </location>
</feature>
<dbReference type="InterPro" id="IPR029063">
    <property type="entry name" value="SAM-dependent_MTases_sf"/>
</dbReference>
<dbReference type="SUPFAM" id="SSF53335">
    <property type="entry name" value="S-adenosyl-L-methionine-dependent methyltransferases"/>
    <property type="match status" value="1"/>
</dbReference>
<evidence type="ECO:0000313" key="4">
    <source>
        <dbReference type="EMBL" id="PNH18456.1"/>
    </source>
</evidence>
<keyword evidence="2 4" id="KW-0808">Transferase</keyword>
<evidence type="ECO:0000313" key="5">
    <source>
        <dbReference type="Proteomes" id="UP000236394"/>
    </source>
</evidence>
<evidence type="ECO:0000259" key="3">
    <source>
        <dbReference type="Pfam" id="PF13649"/>
    </source>
</evidence>
<dbReference type="Pfam" id="PF13649">
    <property type="entry name" value="Methyltransf_25"/>
    <property type="match status" value="1"/>
</dbReference>
<comment type="caution">
    <text evidence="4">The sequence shown here is derived from an EMBL/GenBank/DDBJ whole genome shotgun (WGS) entry which is preliminary data.</text>
</comment>
<dbReference type="EMBL" id="NBZD01000003">
    <property type="protein sequence ID" value="PNH18456.1"/>
    <property type="molecule type" value="Genomic_DNA"/>
</dbReference>
<proteinExistence type="predicted"/>
<dbReference type="GO" id="GO:0008168">
    <property type="term" value="F:methyltransferase activity"/>
    <property type="evidence" value="ECO:0007669"/>
    <property type="project" value="UniProtKB-KW"/>
</dbReference>
<evidence type="ECO:0000256" key="2">
    <source>
        <dbReference type="ARBA" id="ARBA00022679"/>
    </source>
</evidence>
<gene>
    <name evidence="4" type="ORF">B7R76_06345</name>
</gene>
<protein>
    <submittedName>
        <fullName evidence="4">SAM-dependent methyltransferase</fullName>
    </submittedName>
</protein>
<organism evidence="4 5">
    <name type="scientific">Mageeibacillus indolicus</name>
    <dbReference type="NCBI Taxonomy" id="884684"/>
    <lineage>
        <taxon>Bacteria</taxon>
        <taxon>Bacillati</taxon>
        <taxon>Bacillota</taxon>
        <taxon>Clostridia</taxon>
        <taxon>Eubacteriales</taxon>
        <taxon>Oscillospiraceae</taxon>
        <taxon>Mageeibacillus</taxon>
    </lineage>
</organism>
<dbReference type="RefSeq" id="WP_102892652.1">
    <property type="nucleotide sequence ID" value="NZ_NBZD01000003.1"/>
</dbReference>